<evidence type="ECO:0000313" key="1">
    <source>
        <dbReference type="EMBL" id="GBP14048.1"/>
    </source>
</evidence>
<name>A0A4C1TKY8_EUMVA</name>
<gene>
    <name evidence="1" type="ORF">EVAR_102731_1</name>
</gene>
<dbReference type="Proteomes" id="UP000299102">
    <property type="component" value="Unassembled WGS sequence"/>
</dbReference>
<protein>
    <submittedName>
        <fullName evidence="1">Uncharacterized protein</fullName>
    </submittedName>
</protein>
<accession>A0A4C1TKY8</accession>
<dbReference type="EMBL" id="BGZK01000061">
    <property type="protein sequence ID" value="GBP14048.1"/>
    <property type="molecule type" value="Genomic_DNA"/>
</dbReference>
<reference evidence="1 2" key="1">
    <citation type="journal article" date="2019" name="Commun. Biol.">
        <title>The bagworm genome reveals a unique fibroin gene that provides high tensile strength.</title>
        <authorList>
            <person name="Kono N."/>
            <person name="Nakamura H."/>
            <person name="Ohtoshi R."/>
            <person name="Tomita M."/>
            <person name="Numata K."/>
            <person name="Arakawa K."/>
        </authorList>
    </citation>
    <scope>NUCLEOTIDE SEQUENCE [LARGE SCALE GENOMIC DNA]</scope>
</reference>
<evidence type="ECO:0000313" key="2">
    <source>
        <dbReference type="Proteomes" id="UP000299102"/>
    </source>
</evidence>
<sequence>MATLDRMHAERLSPRADPLGAASHAALFMRYFCFADPEVMGVIAHRVGICFTVVNELEPVVAEPRICDPPD</sequence>
<organism evidence="1 2">
    <name type="scientific">Eumeta variegata</name>
    <name type="common">Bagworm moth</name>
    <name type="synonym">Eumeta japonica</name>
    <dbReference type="NCBI Taxonomy" id="151549"/>
    <lineage>
        <taxon>Eukaryota</taxon>
        <taxon>Metazoa</taxon>
        <taxon>Ecdysozoa</taxon>
        <taxon>Arthropoda</taxon>
        <taxon>Hexapoda</taxon>
        <taxon>Insecta</taxon>
        <taxon>Pterygota</taxon>
        <taxon>Neoptera</taxon>
        <taxon>Endopterygota</taxon>
        <taxon>Lepidoptera</taxon>
        <taxon>Glossata</taxon>
        <taxon>Ditrysia</taxon>
        <taxon>Tineoidea</taxon>
        <taxon>Psychidae</taxon>
        <taxon>Oiketicinae</taxon>
        <taxon>Eumeta</taxon>
    </lineage>
</organism>
<dbReference type="AlphaFoldDB" id="A0A4C1TKY8"/>
<proteinExistence type="predicted"/>
<comment type="caution">
    <text evidence="1">The sequence shown here is derived from an EMBL/GenBank/DDBJ whole genome shotgun (WGS) entry which is preliminary data.</text>
</comment>
<keyword evidence="2" id="KW-1185">Reference proteome</keyword>